<evidence type="ECO:0000313" key="2">
    <source>
        <dbReference type="Proteomes" id="UP000278807"/>
    </source>
</evidence>
<sequence>MEPHGGFPRRPAPGTILASSLQENKTVSSKTFLFKLVFNVGERMVYLLGAKLQMLLKYDTSRVVKTGKMHRDGKTTCHNAVRKFVHGQFFGDPHSTPSGITNITF</sequence>
<dbReference type="EMBL" id="UZAE01008063">
    <property type="protein sequence ID" value="VDO02571.1"/>
    <property type="molecule type" value="Genomic_DNA"/>
</dbReference>
<gene>
    <name evidence="1" type="ORF">HNAJ_LOCUS6711</name>
</gene>
<evidence type="ECO:0000313" key="3">
    <source>
        <dbReference type="WBParaSite" id="HNAJ_0000671501-mRNA-1"/>
    </source>
</evidence>
<dbReference type="WBParaSite" id="HNAJ_0000671501-mRNA-1">
    <property type="protein sequence ID" value="HNAJ_0000671501-mRNA-1"/>
    <property type="gene ID" value="HNAJ_0000671501"/>
</dbReference>
<proteinExistence type="predicted"/>
<dbReference type="Proteomes" id="UP000278807">
    <property type="component" value="Unassembled WGS sequence"/>
</dbReference>
<protein>
    <submittedName>
        <fullName evidence="3">DDE_Tnp_1_7 domain-containing protein</fullName>
    </submittedName>
</protein>
<reference evidence="3" key="1">
    <citation type="submission" date="2017-02" db="UniProtKB">
        <authorList>
            <consortium name="WormBaseParasite"/>
        </authorList>
    </citation>
    <scope>IDENTIFICATION</scope>
</reference>
<reference evidence="1 2" key="2">
    <citation type="submission" date="2018-11" db="EMBL/GenBank/DDBJ databases">
        <authorList>
            <consortium name="Pathogen Informatics"/>
        </authorList>
    </citation>
    <scope>NUCLEOTIDE SEQUENCE [LARGE SCALE GENOMIC DNA]</scope>
</reference>
<dbReference type="AlphaFoldDB" id="A0A0R3TI24"/>
<name>A0A0R3TI24_RODNA</name>
<organism evidence="3">
    <name type="scientific">Rodentolepis nana</name>
    <name type="common">Dwarf tapeworm</name>
    <name type="synonym">Hymenolepis nana</name>
    <dbReference type="NCBI Taxonomy" id="102285"/>
    <lineage>
        <taxon>Eukaryota</taxon>
        <taxon>Metazoa</taxon>
        <taxon>Spiralia</taxon>
        <taxon>Lophotrochozoa</taxon>
        <taxon>Platyhelminthes</taxon>
        <taxon>Cestoda</taxon>
        <taxon>Eucestoda</taxon>
        <taxon>Cyclophyllidea</taxon>
        <taxon>Hymenolepididae</taxon>
        <taxon>Rodentolepis</taxon>
    </lineage>
</organism>
<keyword evidence="2" id="KW-1185">Reference proteome</keyword>
<evidence type="ECO:0000313" key="1">
    <source>
        <dbReference type="EMBL" id="VDO02571.1"/>
    </source>
</evidence>
<accession>A0A0R3TI24</accession>